<gene>
    <name evidence="1" type="ORF">AFE02nite_20720</name>
</gene>
<dbReference type="Pfam" id="PF04075">
    <property type="entry name" value="F420H2_quin_red"/>
    <property type="match status" value="1"/>
</dbReference>
<accession>A0A511YYR6</accession>
<evidence type="ECO:0000313" key="2">
    <source>
        <dbReference type="Proteomes" id="UP000321484"/>
    </source>
</evidence>
<evidence type="ECO:0008006" key="3">
    <source>
        <dbReference type="Google" id="ProtNLM"/>
    </source>
</evidence>
<dbReference type="Proteomes" id="UP000321484">
    <property type="component" value="Unassembled WGS sequence"/>
</dbReference>
<proteinExistence type="predicted"/>
<dbReference type="AlphaFoldDB" id="A0A511YYR6"/>
<sequence length="156" mass="16664">MPKTYRLGPARRAVNRVMSALVRAGLGPRRTYLLTVVGRTTGRPFTTPVSLVERDGERWLVAPYGAVSWVRNARAAGVVTVRRGRRVERLAVAEVPAGVAGPVLREYVRREAVVRPFVGAGPDEPAEAFVAIAPAHPVFALSPVPQPAAEGGPARA</sequence>
<reference evidence="1 2" key="1">
    <citation type="submission" date="2019-07" db="EMBL/GenBank/DDBJ databases">
        <title>Whole genome shotgun sequence of Actinotalea fermentans NBRC 105374.</title>
        <authorList>
            <person name="Hosoyama A."/>
            <person name="Uohara A."/>
            <person name="Ohji S."/>
            <person name="Ichikawa N."/>
        </authorList>
    </citation>
    <scope>NUCLEOTIDE SEQUENCE [LARGE SCALE GENOMIC DNA]</scope>
    <source>
        <strain evidence="1 2">NBRC 105374</strain>
    </source>
</reference>
<keyword evidence="2" id="KW-1185">Reference proteome</keyword>
<dbReference type="InterPro" id="IPR012349">
    <property type="entry name" value="Split_barrel_FMN-bd"/>
</dbReference>
<dbReference type="InterPro" id="IPR004378">
    <property type="entry name" value="F420H2_quin_Rdtase"/>
</dbReference>
<dbReference type="RefSeq" id="WP_222594387.1">
    <property type="nucleotide sequence ID" value="NZ_BJYK01000006.1"/>
</dbReference>
<name>A0A511YYR6_9CELL</name>
<dbReference type="GO" id="GO:0016491">
    <property type="term" value="F:oxidoreductase activity"/>
    <property type="evidence" value="ECO:0007669"/>
    <property type="project" value="InterPro"/>
</dbReference>
<organism evidence="1 2">
    <name type="scientific">Actinotalea fermentans</name>
    <dbReference type="NCBI Taxonomy" id="43671"/>
    <lineage>
        <taxon>Bacteria</taxon>
        <taxon>Bacillati</taxon>
        <taxon>Actinomycetota</taxon>
        <taxon>Actinomycetes</taxon>
        <taxon>Micrococcales</taxon>
        <taxon>Cellulomonadaceae</taxon>
        <taxon>Actinotalea</taxon>
    </lineage>
</organism>
<dbReference type="Gene3D" id="2.30.110.10">
    <property type="entry name" value="Electron Transport, Fmn-binding Protein, Chain A"/>
    <property type="match status" value="1"/>
</dbReference>
<dbReference type="EMBL" id="BJYK01000006">
    <property type="protein sequence ID" value="GEN80338.1"/>
    <property type="molecule type" value="Genomic_DNA"/>
</dbReference>
<comment type="caution">
    <text evidence="1">The sequence shown here is derived from an EMBL/GenBank/DDBJ whole genome shotgun (WGS) entry which is preliminary data.</text>
</comment>
<protein>
    <recommendedName>
        <fullName evidence="3">Nitroreductase</fullName>
    </recommendedName>
</protein>
<dbReference type="NCBIfam" id="TIGR00026">
    <property type="entry name" value="hi_GC_TIGR00026"/>
    <property type="match status" value="1"/>
</dbReference>
<evidence type="ECO:0000313" key="1">
    <source>
        <dbReference type="EMBL" id="GEN80338.1"/>
    </source>
</evidence>